<dbReference type="InterPro" id="IPR042176">
    <property type="entry name" value="Pantoate_ligase_C"/>
</dbReference>
<dbReference type="Proteomes" id="UP000182409">
    <property type="component" value="Unassembled WGS sequence"/>
</dbReference>
<sequence length="288" mass="31661">MRIVTSPMEMRSACRGYQRGVVEQSLGLVPTMGALHEGHLSLVRASRERCDRTVASIFVNPLQFGPTEDFARYPRTFEEDCTLLEQEGVDILFAPTPAEMYPTAMQTVVDVPEIGGRLDGASRQGHFRGVATVVSKLFNIVQPDYAFFGQKDAAQVAVLRAMVRDLNYGLEVVVCPTVRRNNGLAMSSRNRYLTECEGRDAQALSRSLRHVEDAVANGERSVAHLRSSMMGDLKSSGSLRVDYADLVHPETLESVEELLPETLVAVAAWVGKTRLVDNCIVDLGEATS</sequence>
<comment type="catalytic activity">
    <reaction evidence="7 8">
        <text>(R)-pantoate + beta-alanine + ATP = (R)-pantothenate + AMP + diphosphate + H(+)</text>
        <dbReference type="Rhea" id="RHEA:10912"/>
        <dbReference type="ChEBI" id="CHEBI:15378"/>
        <dbReference type="ChEBI" id="CHEBI:15980"/>
        <dbReference type="ChEBI" id="CHEBI:29032"/>
        <dbReference type="ChEBI" id="CHEBI:30616"/>
        <dbReference type="ChEBI" id="CHEBI:33019"/>
        <dbReference type="ChEBI" id="CHEBI:57966"/>
        <dbReference type="ChEBI" id="CHEBI:456215"/>
        <dbReference type="EC" id="6.3.2.1"/>
    </reaction>
</comment>
<feature type="binding site" evidence="8">
    <location>
        <position position="178"/>
    </location>
    <ligand>
        <name>ATP</name>
        <dbReference type="ChEBI" id="CHEBI:30616"/>
    </ligand>
</feature>
<dbReference type="EMBL" id="FNSD01000001">
    <property type="protein sequence ID" value="SEB41694.1"/>
    <property type="molecule type" value="Genomic_DNA"/>
</dbReference>
<dbReference type="GO" id="GO:0005829">
    <property type="term" value="C:cytosol"/>
    <property type="evidence" value="ECO:0007669"/>
    <property type="project" value="TreeGrafter"/>
</dbReference>
<dbReference type="RefSeq" id="WP_074652103.1">
    <property type="nucleotide sequence ID" value="NZ_FNSD01000001.1"/>
</dbReference>
<keyword evidence="8" id="KW-0963">Cytoplasm</keyword>
<comment type="subunit">
    <text evidence="8">Homodimer.</text>
</comment>
<evidence type="ECO:0000256" key="5">
    <source>
        <dbReference type="ARBA" id="ARBA00022741"/>
    </source>
</evidence>
<dbReference type="InterPro" id="IPR014729">
    <property type="entry name" value="Rossmann-like_a/b/a_fold"/>
</dbReference>
<proteinExistence type="inferred from homology"/>
<keyword evidence="4 8" id="KW-0566">Pantothenate biosynthesis</keyword>
<keyword evidence="5 8" id="KW-0547">Nucleotide-binding</keyword>
<dbReference type="FunFam" id="3.40.50.620:FF:000013">
    <property type="entry name" value="Pantothenate synthetase"/>
    <property type="match status" value="1"/>
</dbReference>
<dbReference type="PANTHER" id="PTHR21299:SF1">
    <property type="entry name" value="PANTOATE--BETA-ALANINE LIGASE"/>
    <property type="match status" value="1"/>
</dbReference>
<evidence type="ECO:0000256" key="6">
    <source>
        <dbReference type="ARBA" id="ARBA00022840"/>
    </source>
</evidence>
<evidence type="ECO:0000256" key="4">
    <source>
        <dbReference type="ARBA" id="ARBA00022655"/>
    </source>
</evidence>
<dbReference type="CDD" id="cd00560">
    <property type="entry name" value="PanC"/>
    <property type="match status" value="1"/>
</dbReference>
<feature type="binding site" evidence="8">
    <location>
        <begin position="186"/>
        <end position="189"/>
    </location>
    <ligand>
        <name>ATP</name>
        <dbReference type="ChEBI" id="CHEBI:30616"/>
    </ligand>
</feature>
<evidence type="ECO:0000313" key="10">
    <source>
        <dbReference type="Proteomes" id="UP000182409"/>
    </source>
</evidence>
<feature type="binding site" evidence="8">
    <location>
        <begin position="32"/>
        <end position="39"/>
    </location>
    <ligand>
        <name>ATP</name>
        <dbReference type="ChEBI" id="CHEBI:30616"/>
    </ligand>
</feature>
<dbReference type="PANTHER" id="PTHR21299">
    <property type="entry name" value="CYTIDYLATE KINASE/PANTOATE-BETA-ALANINE LIGASE"/>
    <property type="match status" value="1"/>
</dbReference>
<evidence type="ECO:0000256" key="7">
    <source>
        <dbReference type="ARBA" id="ARBA00048258"/>
    </source>
</evidence>
<dbReference type="InterPro" id="IPR003721">
    <property type="entry name" value="Pantoate_ligase"/>
</dbReference>
<organism evidence="9 10">
    <name type="scientific">Terriglobus roseus</name>
    <dbReference type="NCBI Taxonomy" id="392734"/>
    <lineage>
        <taxon>Bacteria</taxon>
        <taxon>Pseudomonadati</taxon>
        <taxon>Acidobacteriota</taxon>
        <taxon>Terriglobia</taxon>
        <taxon>Terriglobales</taxon>
        <taxon>Acidobacteriaceae</taxon>
        <taxon>Terriglobus</taxon>
    </lineage>
</organism>
<gene>
    <name evidence="8" type="primary">panC</name>
    <name evidence="9" type="ORF">SAMN05443244_0390</name>
</gene>
<dbReference type="GO" id="GO:0015940">
    <property type="term" value="P:pantothenate biosynthetic process"/>
    <property type="evidence" value="ECO:0007669"/>
    <property type="project" value="UniProtKB-UniRule"/>
</dbReference>
<feature type="binding site" evidence="8">
    <location>
        <position position="63"/>
    </location>
    <ligand>
        <name>beta-alanine</name>
        <dbReference type="ChEBI" id="CHEBI:57966"/>
    </ligand>
</feature>
<feature type="binding site" evidence="8">
    <location>
        <begin position="149"/>
        <end position="152"/>
    </location>
    <ligand>
        <name>ATP</name>
        <dbReference type="ChEBI" id="CHEBI:30616"/>
    </ligand>
</feature>
<dbReference type="OrthoDB" id="9773087at2"/>
<feature type="binding site" evidence="8">
    <location>
        <position position="155"/>
    </location>
    <ligand>
        <name>(R)-pantoate</name>
        <dbReference type="ChEBI" id="CHEBI:15980"/>
    </ligand>
</feature>
<evidence type="ECO:0000256" key="1">
    <source>
        <dbReference type="ARBA" id="ARBA00004990"/>
    </source>
</evidence>
<dbReference type="HAMAP" id="MF_00158">
    <property type="entry name" value="PanC"/>
    <property type="match status" value="1"/>
</dbReference>
<comment type="miscellaneous">
    <text evidence="8">The reaction proceeds by a bi uni uni bi ping pong mechanism.</text>
</comment>
<comment type="similarity">
    <text evidence="2 8">Belongs to the pantothenate synthetase family.</text>
</comment>
<feature type="active site" description="Proton donor" evidence="8">
    <location>
        <position position="39"/>
    </location>
</feature>
<accession>A0A1H4J5W5</accession>
<dbReference type="GO" id="GO:0004592">
    <property type="term" value="F:pantoate-beta-alanine ligase activity"/>
    <property type="evidence" value="ECO:0007669"/>
    <property type="project" value="UniProtKB-UniRule"/>
</dbReference>
<protein>
    <recommendedName>
        <fullName evidence="8">Pantothenate synthetase</fullName>
        <shortName evidence="8">PS</shortName>
        <ecNumber evidence="8">6.3.2.1</ecNumber>
    </recommendedName>
    <alternativeName>
        <fullName evidence="8">Pantoate--beta-alanine ligase</fullName>
    </alternativeName>
    <alternativeName>
        <fullName evidence="8">Pantoate-activating enzyme</fullName>
    </alternativeName>
</protein>
<dbReference type="Pfam" id="PF02569">
    <property type="entry name" value="Pantoate_ligase"/>
    <property type="match status" value="1"/>
</dbReference>
<dbReference type="NCBIfam" id="TIGR00018">
    <property type="entry name" value="panC"/>
    <property type="match status" value="1"/>
</dbReference>
<reference evidence="9 10" key="1">
    <citation type="submission" date="2016-10" db="EMBL/GenBank/DDBJ databases">
        <authorList>
            <person name="de Groot N.N."/>
        </authorList>
    </citation>
    <scope>NUCLEOTIDE SEQUENCE [LARGE SCALE GENOMIC DNA]</scope>
    <source>
        <strain evidence="9 10">AB35.6</strain>
    </source>
</reference>
<feature type="binding site" evidence="8">
    <location>
        <position position="63"/>
    </location>
    <ligand>
        <name>(R)-pantoate</name>
        <dbReference type="ChEBI" id="CHEBI:15980"/>
    </ligand>
</feature>
<dbReference type="Gene3D" id="3.40.50.620">
    <property type="entry name" value="HUPs"/>
    <property type="match status" value="1"/>
</dbReference>
<dbReference type="GO" id="GO:0005524">
    <property type="term" value="F:ATP binding"/>
    <property type="evidence" value="ECO:0007669"/>
    <property type="project" value="UniProtKB-KW"/>
</dbReference>
<evidence type="ECO:0000256" key="3">
    <source>
        <dbReference type="ARBA" id="ARBA00022598"/>
    </source>
</evidence>
<dbReference type="UniPathway" id="UPA00028">
    <property type="reaction ID" value="UER00005"/>
</dbReference>
<dbReference type="AlphaFoldDB" id="A0A1H4J5W5"/>
<dbReference type="Gene3D" id="3.30.1300.10">
    <property type="entry name" value="Pantoate-beta-alanine ligase, C-terminal domain"/>
    <property type="match status" value="1"/>
</dbReference>
<comment type="subcellular location">
    <subcellularLocation>
        <location evidence="8">Cytoplasm</location>
    </subcellularLocation>
</comment>
<comment type="function">
    <text evidence="8">Catalyzes the condensation of pantoate with beta-alanine in an ATP-dependent reaction via a pantoyl-adenylate intermediate.</text>
</comment>
<name>A0A1H4J5W5_9BACT</name>
<comment type="pathway">
    <text evidence="1 8">Cofactor biosynthesis; (R)-pantothenate biosynthesis; (R)-pantothenate from (R)-pantoate and beta-alanine: step 1/1.</text>
</comment>
<keyword evidence="3 8" id="KW-0436">Ligase</keyword>
<dbReference type="SUPFAM" id="SSF52374">
    <property type="entry name" value="Nucleotidylyl transferase"/>
    <property type="match status" value="1"/>
</dbReference>
<evidence type="ECO:0000256" key="2">
    <source>
        <dbReference type="ARBA" id="ARBA00009256"/>
    </source>
</evidence>
<keyword evidence="6 8" id="KW-0067">ATP-binding</keyword>
<dbReference type="EC" id="6.3.2.1" evidence="8"/>
<evidence type="ECO:0000313" key="9">
    <source>
        <dbReference type="EMBL" id="SEB41694.1"/>
    </source>
</evidence>
<evidence type="ECO:0000256" key="8">
    <source>
        <dbReference type="HAMAP-Rule" id="MF_00158"/>
    </source>
</evidence>